<gene>
    <name evidence="2" type="ORF">TRSC58_02662</name>
</gene>
<sequence>MRGNRLARSGDPMKTRSQRRKERRERISRTNRAQRERRRIRRFGARKCMREEDQHMTAIMESYAKRRKAERDAERAAQREQEQKEMEEGGKEGVVHHDGKKVGQISRVTGEQSSQRHPGRGAPFHDENRIRRGQPKVMTRSLY</sequence>
<evidence type="ECO:0000256" key="1">
    <source>
        <dbReference type="SAM" id="MobiDB-lite"/>
    </source>
</evidence>
<accession>A0A061J5M0</accession>
<evidence type="ECO:0000313" key="2">
    <source>
        <dbReference type="EMBL" id="ESL09615.1"/>
    </source>
</evidence>
<dbReference type="AlphaFoldDB" id="A0A061J5M0"/>
<organism evidence="2 3">
    <name type="scientific">Trypanosoma rangeli SC58</name>
    <dbReference type="NCBI Taxonomy" id="429131"/>
    <lineage>
        <taxon>Eukaryota</taxon>
        <taxon>Discoba</taxon>
        <taxon>Euglenozoa</taxon>
        <taxon>Kinetoplastea</taxon>
        <taxon>Metakinetoplastina</taxon>
        <taxon>Trypanosomatida</taxon>
        <taxon>Trypanosomatidae</taxon>
        <taxon>Trypanosoma</taxon>
        <taxon>Herpetosoma</taxon>
    </lineage>
</organism>
<evidence type="ECO:0000313" key="3">
    <source>
        <dbReference type="Proteomes" id="UP000031737"/>
    </source>
</evidence>
<name>A0A061J5M0_TRYRA</name>
<feature type="compositionally biased region" description="Basic and acidic residues" evidence="1">
    <location>
        <begin position="69"/>
        <end position="101"/>
    </location>
</feature>
<dbReference type="EMBL" id="AUPL01002662">
    <property type="protein sequence ID" value="ESL09615.1"/>
    <property type="molecule type" value="Genomic_DNA"/>
</dbReference>
<reference evidence="2 3" key="1">
    <citation type="submission" date="2013-07" db="EMBL/GenBank/DDBJ databases">
        <authorList>
            <person name="Stoco P.H."/>
            <person name="Wagner G."/>
            <person name="Gerber A."/>
            <person name="Zaha A."/>
            <person name="Thompson C."/>
            <person name="Bartholomeu D.C."/>
            <person name="Luckemeyer D.D."/>
            <person name="Bahia D."/>
            <person name="Loreto E."/>
            <person name="Prestes E.B."/>
            <person name="Lima F.M."/>
            <person name="Rodrigues-Luiz G."/>
            <person name="Vallejo G.A."/>
            <person name="Filho J.F."/>
            <person name="Monteiro K.M."/>
            <person name="Tyler K.M."/>
            <person name="de Almeida L.G."/>
            <person name="Ortiz M.F."/>
            <person name="Siervo M.A."/>
            <person name="de Moraes M.H."/>
            <person name="Cunha O.L."/>
            <person name="Mendonca-Neto R."/>
            <person name="Silva R."/>
            <person name="Teixeira S.M."/>
            <person name="Murta S.M."/>
            <person name="Sincero T.C."/>
            <person name="Mendes T.A."/>
            <person name="Urmenyi T.P."/>
            <person name="Silva V.G."/>
            <person name="da Rocha W.D."/>
            <person name="Andersson B."/>
            <person name="Romanha A.J."/>
            <person name="Steindel M."/>
            <person name="de Vasconcelos A.T."/>
            <person name="Grisard E.C."/>
        </authorList>
    </citation>
    <scope>NUCLEOTIDE SEQUENCE [LARGE SCALE GENOMIC DNA]</scope>
    <source>
        <strain evidence="2 3">SC58</strain>
    </source>
</reference>
<comment type="caution">
    <text evidence="2">The sequence shown here is derived from an EMBL/GenBank/DDBJ whole genome shotgun (WGS) entry which is preliminary data.</text>
</comment>
<dbReference type="Proteomes" id="UP000031737">
    <property type="component" value="Unassembled WGS sequence"/>
</dbReference>
<keyword evidence="3" id="KW-1185">Reference proteome</keyword>
<dbReference type="OrthoDB" id="268051at2759"/>
<proteinExistence type="predicted"/>
<protein>
    <submittedName>
        <fullName evidence="2">Uncharacterized protein</fullName>
    </submittedName>
</protein>
<dbReference type="VEuPathDB" id="TriTrypDB:TRSC58_02662"/>
<feature type="compositionally biased region" description="Basic residues" evidence="1">
    <location>
        <begin position="35"/>
        <end position="44"/>
    </location>
</feature>
<feature type="region of interest" description="Disordered" evidence="1">
    <location>
        <begin position="1"/>
        <end position="44"/>
    </location>
</feature>
<feature type="region of interest" description="Disordered" evidence="1">
    <location>
        <begin position="62"/>
        <end position="143"/>
    </location>
</feature>
<feature type="compositionally biased region" description="Polar residues" evidence="1">
    <location>
        <begin position="106"/>
        <end position="116"/>
    </location>
</feature>